<protein>
    <submittedName>
        <fullName evidence="1">Carboxypeptidase-like regulatory domain-containing protein</fullName>
    </submittedName>
</protein>
<name>A0ACC6M209_9BACI</name>
<dbReference type="Proteomes" id="UP001277972">
    <property type="component" value="Unassembled WGS sequence"/>
</dbReference>
<keyword evidence="2" id="KW-1185">Reference proteome</keyword>
<organism evidence="1 2">
    <name type="scientific">Gracilibacillus pellucidus</name>
    <dbReference type="NCBI Taxonomy" id="3095368"/>
    <lineage>
        <taxon>Bacteria</taxon>
        <taxon>Bacillati</taxon>
        <taxon>Bacillota</taxon>
        <taxon>Bacilli</taxon>
        <taxon>Bacillales</taxon>
        <taxon>Bacillaceae</taxon>
        <taxon>Gracilibacillus</taxon>
    </lineage>
</organism>
<comment type="caution">
    <text evidence="1">The sequence shown here is derived from an EMBL/GenBank/DDBJ whole genome shotgun (WGS) entry which is preliminary data.</text>
</comment>
<proteinExistence type="predicted"/>
<reference evidence="1" key="1">
    <citation type="submission" date="2023-11" db="EMBL/GenBank/DDBJ databases">
        <title>Gracilibacillus pellucida a moderately halophilic bacterium isolated from saline soil in Xinjiang province.</title>
        <authorList>
            <person name="Zhang Z."/>
            <person name="Tan F."/>
            <person name="Wang Y."/>
            <person name="Xia M."/>
        </authorList>
    </citation>
    <scope>NUCLEOTIDE SEQUENCE</scope>
    <source>
        <strain evidence="1">S3-1-1</strain>
    </source>
</reference>
<sequence>MEEHVFSSYGPTIDEQLAKIGDKGIYFIAIQSLVGFDTDTPFAFTVKHSTTYDSNEPNDNILRANVYQNSIDHSGIIDNSFDIDWMTLLLDEDKVINTYLDNPSKAPYRLDIFDNNLNFITSLNENESHTINLNSGQYYIRVLPITTAFDDTSFYTLTMEEVAPTKNPVRTTISHIESDGGVEGFIDYGYGKMWRVKSNITIHGQLLDVDGIGVPNHPVETLIQVVLNEKQYSNSVTTDSNGNYSIQVSKLSPAVGKYSFFTGSHQHLYDIIPIVFTSNGQLLESDISMLYHFGYSYYR</sequence>
<accession>A0ACC6M209</accession>
<evidence type="ECO:0000313" key="1">
    <source>
        <dbReference type="EMBL" id="MDX8044981.1"/>
    </source>
</evidence>
<gene>
    <name evidence="1" type="ORF">SH601_03195</name>
</gene>
<evidence type="ECO:0000313" key="2">
    <source>
        <dbReference type="Proteomes" id="UP001277972"/>
    </source>
</evidence>
<dbReference type="EMBL" id="JAWZSR010000001">
    <property type="protein sequence ID" value="MDX8044981.1"/>
    <property type="molecule type" value="Genomic_DNA"/>
</dbReference>